<feature type="transmembrane region" description="Helical" evidence="2">
    <location>
        <begin position="9"/>
        <end position="29"/>
    </location>
</feature>
<reference evidence="3" key="1">
    <citation type="submission" date="2019-06" db="EMBL/GenBank/DDBJ databases">
        <authorList>
            <person name="Zheng W."/>
        </authorList>
    </citation>
    <scope>NUCLEOTIDE SEQUENCE</scope>
    <source>
        <strain evidence="3">QDHG01</strain>
    </source>
</reference>
<evidence type="ECO:0000313" key="4">
    <source>
        <dbReference type="Proteomes" id="UP000785679"/>
    </source>
</evidence>
<sequence>MISLFQEYPLYLCLLLSLIFQIFSAIYFLSREKPAAVEEGQQLWNGIQTVKAKHSHVDKKDSYIIKKEELKANGPSHSKKLEPKLETKLPTPVEKKEKKNKKKDVQVEQKVIVKEEKQVKTEAKVEVNRIQPAIVTASAVTNDEWTVVDKSFRKSK</sequence>
<protein>
    <submittedName>
        <fullName evidence="3">Uncharacterized protein</fullName>
    </submittedName>
</protein>
<accession>A0A8J8P4I6</accession>
<organism evidence="3 4">
    <name type="scientific">Halteria grandinella</name>
    <dbReference type="NCBI Taxonomy" id="5974"/>
    <lineage>
        <taxon>Eukaryota</taxon>
        <taxon>Sar</taxon>
        <taxon>Alveolata</taxon>
        <taxon>Ciliophora</taxon>
        <taxon>Intramacronucleata</taxon>
        <taxon>Spirotrichea</taxon>
        <taxon>Stichotrichia</taxon>
        <taxon>Sporadotrichida</taxon>
        <taxon>Halteriidae</taxon>
        <taxon>Halteria</taxon>
    </lineage>
</organism>
<keyword evidence="4" id="KW-1185">Reference proteome</keyword>
<evidence type="ECO:0000256" key="2">
    <source>
        <dbReference type="SAM" id="Phobius"/>
    </source>
</evidence>
<keyword evidence="2" id="KW-0812">Transmembrane</keyword>
<comment type="caution">
    <text evidence="3">The sequence shown here is derived from an EMBL/GenBank/DDBJ whole genome shotgun (WGS) entry which is preliminary data.</text>
</comment>
<dbReference type="AlphaFoldDB" id="A0A8J8P4I6"/>
<dbReference type="EMBL" id="RRYP01000523">
    <property type="protein sequence ID" value="TNV87286.1"/>
    <property type="molecule type" value="Genomic_DNA"/>
</dbReference>
<evidence type="ECO:0000256" key="1">
    <source>
        <dbReference type="SAM" id="MobiDB-lite"/>
    </source>
</evidence>
<feature type="region of interest" description="Disordered" evidence="1">
    <location>
        <begin position="69"/>
        <end position="103"/>
    </location>
</feature>
<gene>
    <name evidence="3" type="ORF">FGO68_gene13620</name>
</gene>
<evidence type="ECO:0000313" key="3">
    <source>
        <dbReference type="EMBL" id="TNV87286.1"/>
    </source>
</evidence>
<proteinExistence type="predicted"/>
<feature type="compositionally biased region" description="Basic and acidic residues" evidence="1">
    <location>
        <begin position="79"/>
        <end position="103"/>
    </location>
</feature>
<keyword evidence="2" id="KW-1133">Transmembrane helix</keyword>
<keyword evidence="2" id="KW-0472">Membrane</keyword>
<name>A0A8J8P4I6_HALGN</name>
<dbReference type="Proteomes" id="UP000785679">
    <property type="component" value="Unassembled WGS sequence"/>
</dbReference>